<reference evidence="2" key="1">
    <citation type="submission" date="2020-05" db="EMBL/GenBank/DDBJ databases">
        <title>Frigoriglobus tundricola gen. nov., sp. nov., a psychrotolerant cellulolytic planctomycete of the family Gemmataceae with two divergent copies of 16S rRNA gene.</title>
        <authorList>
            <person name="Kulichevskaya I.S."/>
            <person name="Ivanova A.A."/>
            <person name="Naumoff D.G."/>
            <person name="Beletsky A.V."/>
            <person name="Rijpstra W.I.C."/>
            <person name="Sinninghe Damste J.S."/>
            <person name="Mardanov A.V."/>
            <person name="Ravin N.V."/>
            <person name="Dedysh S.N."/>
        </authorList>
    </citation>
    <scope>NUCLEOTIDE SEQUENCE [LARGE SCALE GENOMIC DNA]</scope>
    <source>
        <strain evidence="2">PL17</strain>
    </source>
</reference>
<protein>
    <submittedName>
        <fullName evidence="1">Uncharacterized protein</fullName>
    </submittedName>
</protein>
<proteinExistence type="predicted"/>
<organism evidence="1 2">
    <name type="scientific">Frigoriglobus tundricola</name>
    <dbReference type="NCBI Taxonomy" id="2774151"/>
    <lineage>
        <taxon>Bacteria</taxon>
        <taxon>Pseudomonadati</taxon>
        <taxon>Planctomycetota</taxon>
        <taxon>Planctomycetia</taxon>
        <taxon>Gemmatales</taxon>
        <taxon>Gemmataceae</taxon>
        <taxon>Frigoriglobus</taxon>
    </lineage>
</organism>
<evidence type="ECO:0000313" key="1">
    <source>
        <dbReference type="EMBL" id="QJW93213.1"/>
    </source>
</evidence>
<dbReference type="KEGG" id="ftj:FTUN_0718"/>
<gene>
    <name evidence="1" type="ORF">FTUN_0718</name>
</gene>
<dbReference type="AlphaFoldDB" id="A0A6M5YIY4"/>
<name>A0A6M5YIY4_9BACT</name>
<evidence type="ECO:0000313" key="2">
    <source>
        <dbReference type="Proteomes" id="UP000503447"/>
    </source>
</evidence>
<dbReference type="Proteomes" id="UP000503447">
    <property type="component" value="Chromosome"/>
</dbReference>
<keyword evidence="2" id="KW-1185">Reference proteome</keyword>
<accession>A0A6M5YIY4</accession>
<dbReference type="EMBL" id="CP053452">
    <property type="protein sequence ID" value="QJW93213.1"/>
    <property type="molecule type" value="Genomic_DNA"/>
</dbReference>
<sequence>MTRPLHRPPRPGLTVAQILDWADAFKTRFGRWPTRTDGRAVLPDTTWLALDACLKRGSRGLNPGSSLAKLLLRHRGRRHKKYLPRLTPILILSWADAHHTRTGEWPCQDTGPVADAPGETWSGVDASLAVGLRGLPGGSSLAQLLAAHRGVRNHLALPPLAVGQILGWGDGHRARTGKWPRRDSGPIPEAPSETWKAVDKALIDGHRGLPGGSSLARLLQAERGVRNPAAVPRLQCWEILFWADFHHDRTGHWPTANSGAIPEAPGETWARVDDALRAGIRGLPGGGSLARLLHRRCEKPNHAALSPLTTERVLAWADAHRSRSGNWPMCGSGTITDAPGETWGAVDEALRFGRRGLSGGSSLPQLLATERGVRNSAAVPPLTREQILTWADAHHARTGHWPTTSSGPVDGVPGETWSAVSAALNTGSRGLPGGGSLARLLTQDRGVRNHMTLPPFAVEQILAWADAYHVRTGAWPCVKSGPIPESPGETWTTVGTALSRGLRGLRGRDSLARLLARERGTRNPAAVPALSVEQIRQWVRAHCRRTGCWPRRNDGPIPEAPGETWARVYHALRTGLRGLPGGSSLAQVAQECEATPAVQSCVS</sequence>